<feature type="domain" description="MPN" evidence="7">
    <location>
        <begin position="24"/>
        <end position="147"/>
    </location>
</feature>
<dbReference type="Gene3D" id="3.40.140.10">
    <property type="entry name" value="Cytidine Deaminase, domain 2"/>
    <property type="match status" value="1"/>
</dbReference>
<dbReference type="PANTHER" id="PTHR30471:SF3">
    <property type="entry name" value="UPF0758 PROTEIN YEES-RELATED"/>
    <property type="match status" value="1"/>
</dbReference>
<dbReference type="PROSITE" id="PS50249">
    <property type="entry name" value="MPN"/>
    <property type="match status" value="1"/>
</dbReference>
<evidence type="ECO:0000256" key="2">
    <source>
        <dbReference type="ARBA" id="ARBA00022723"/>
    </source>
</evidence>
<feature type="region of interest" description="Disordered" evidence="6">
    <location>
        <begin position="1"/>
        <end position="24"/>
    </location>
</feature>
<dbReference type="EMBL" id="WTYE01000001">
    <property type="protein sequence ID" value="MXP30408.1"/>
    <property type="molecule type" value="Genomic_DNA"/>
</dbReference>
<evidence type="ECO:0000256" key="6">
    <source>
        <dbReference type="SAM" id="MobiDB-lite"/>
    </source>
</evidence>
<comment type="caution">
    <text evidence="9">The sequence shown here is derived from an EMBL/GenBank/DDBJ whole genome shotgun (WGS) entry which is preliminary data.</text>
</comment>
<dbReference type="AlphaFoldDB" id="A0A845B2G6"/>
<dbReference type="InterPro" id="IPR037518">
    <property type="entry name" value="MPN"/>
</dbReference>
<keyword evidence="5" id="KW-0482">Metalloprotease</keyword>
<dbReference type="GO" id="GO:0008237">
    <property type="term" value="F:metallopeptidase activity"/>
    <property type="evidence" value="ECO:0007669"/>
    <property type="project" value="UniProtKB-KW"/>
</dbReference>
<evidence type="ECO:0000313" key="10">
    <source>
        <dbReference type="Proteomes" id="UP000446786"/>
    </source>
</evidence>
<keyword evidence="4" id="KW-0862">Zinc</keyword>
<dbReference type="RefSeq" id="WP_160777961.1">
    <property type="nucleotide sequence ID" value="NZ_BAAAZF010000001.1"/>
</dbReference>
<keyword evidence="1" id="KW-0645">Protease</keyword>
<sequence>MGAHTTILRDHLPPRGRTPTGGAIADPSNPIFLRYLHGRFENAGEERLHVVYCDQSQRYLYDETHVIGGPHSLTLRARPLVERALDVGAAGLIMAHNHLSGVCRPSEQDIVATRRLQELGSALELRLIDHLIFTRQRVFSMMAGGLL</sequence>
<dbReference type="Pfam" id="PF04002">
    <property type="entry name" value="RadC"/>
    <property type="match status" value="1"/>
</dbReference>
<evidence type="ECO:0000313" key="8">
    <source>
        <dbReference type="EMBL" id="MXP30408.1"/>
    </source>
</evidence>
<accession>A0A845B2G6</accession>
<dbReference type="GO" id="GO:0006508">
    <property type="term" value="P:proteolysis"/>
    <property type="evidence" value="ECO:0007669"/>
    <property type="project" value="UniProtKB-KW"/>
</dbReference>
<evidence type="ECO:0000256" key="1">
    <source>
        <dbReference type="ARBA" id="ARBA00022670"/>
    </source>
</evidence>
<reference evidence="9 10" key="1">
    <citation type="submission" date="2019-12" db="EMBL/GenBank/DDBJ databases">
        <title>Genomic-based taxomic classification of the family Erythrobacteraceae.</title>
        <authorList>
            <person name="Xu L."/>
        </authorList>
    </citation>
    <scope>NUCLEOTIDE SEQUENCE [LARGE SCALE GENOMIC DNA]</scope>
    <source>
        <strain evidence="9 10">JCM 16677</strain>
    </source>
</reference>
<dbReference type="InterPro" id="IPR025657">
    <property type="entry name" value="RadC_JAB"/>
</dbReference>
<evidence type="ECO:0000313" key="9">
    <source>
        <dbReference type="EMBL" id="MXP33168.1"/>
    </source>
</evidence>
<keyword evidence="2" id="KW-0479">Metal-binding</keyword>
<evidence type="ECO:0000256" key="4">
    <source>
        <dbReference type="ARBA" id="ARBA00022833"/>
    </source>
</evidence>
<dbReference type="EMBL" id="WTYE01000001">
    <property type="protein sequence ID" value="MXP33168.1"/>
    <property type="molecule type" value="Genomic_DNA"/>
</dbReference>
<dbReference type="OrthoDB" id="152963at2"/>
<dbReference type="PANTHER" id="PTHR30471">
    <property type="entry name" value="DNA REPAIR PROTEIN RADC"/>
    <property type="match status" value="1"/>
</dbReference>
<evidence type="ECO:0000259" key="7">
    <source>
        <dbReference type="PROSITE" id="PS50249"/>
    </source>
</evidence>
<proteinExistence type="predicted"/>
<name>A0A845B2G6_9SPHN</name>
<gene>
    <name evidence="8" type="ORF">GRI94_01080</name>
    <name evidence="9" type="ORF">GRI94_15170</name>
</gene>
<keyword evidence="10" id="KW-1185">Reference proteome</keyword>
<dbReference type="InterPro" id="IPR001405">
    <property type="entry name" value="UPF0758"/>
</dbReference>
<evidence type="ECO:0000256" key="3">
    <source>
        <dbReference type="ARBA" id="ARBA00022801"/>
    </source>
</evidence>
<organism evidence="9 10">
    <name type="scientific">Parerythrobacter jejuensis</name>
    <dbReference type="NCBI Taxonomy" id="795812"/>
    <lineage>
        <taxon>Bacteria</taxon>
        <taxon>Pseudomonadati</taxon>
        <taxon>Pseudomonadota</taxon>
        <taxon>Alphaproteobacteria</taxon>
        <taxon>Sphingomonadales</taxon>
        <taxon>Erythrobacteraceae</taxon>
        <taxon>Parerythrobacter</taxon>
    </lineage>
</organism>
<dbReference type="Proteomes" id="UP000446786">
    <property type="component" value="Unassembled WGS sequence"/>
</dbReference>
<evidence type="ECO:0000256" key="5">
    <source>
        <dbReference type="ARBA" id="ARBA00023049"/>
    </source>
</evidence>
<protein>
    <recommendedName>
        <fullName evidence="7">MPN domain-containing protein</fullName>
    </recommendedName>
</protein>
<keyword evidence="3" id="KW-0378">Hydrolase</keyword>
<dbReference type="GO" id="GO:0046872">
    <property type="term" value="F:metal ion binding"/>
    <property type="evidence" value="ECO:0007669"/>
    <property type="project" value="UniProtKB-KW"/>
</dbReference>